<keyword evidence="6 8" id="KW-0472">Membrane</keyword>
<reference evidence="9 10" key="1">
    <citation type="submission" date="2017-12" db="EMBL/GenBank/DDBJ databases">
        <title>Comparative genomics yields insights into virulence evolution of Verticillium dahliae.</title>
        <authorList>
            <person name="Fan R."/>
            <person name="Armitage A.D."/>
            <person name="Cascant-Lopez E."/>
            <person name="Sobczyk M."/>
            <person name="Cockerton H.M."/>
            <person name="Harrison R.J."/>
        </authorList>
    </citation>
    <scope>NUCLEOTIDE SEQUENCE [LARGE SCALE GENOMIC DNA]</scope>
    <source>
        <strain evidence="9 10">12008</strain>
    </source>
</reference>
<keyword evidence="3" id="KW-0256">Endoplasmic reticulum</keyword>
<dbReference type="GO" id="GO:0006629">
    <property type="term" value="P:lipid metabolic process"/>
    <property type="evidence" value="ECO:0007669"/>
    <property type="project" value="UniProtKB-KW"/>
</dbReference>
<evidence type="ECO:0000256" key="6">
    <source>
        <dbReference type="ARBA" id="ARBA00023136"/>
    </source>
</evidence>
<dbReference type="Pfam" id="PF06775">
    <property type="entry name" value="Seipin"/>
    <property type="match status" value="1"/>
</dbReference>
<feature type="compositionally biased region" description="Basic residues" evidence="7">
    <location>
        <begin position="186"/>
        <end position="198"/>
    </location>
</feature>
<dbReference type="GO" id="GO:0140042">
    <property type="term" value="P:lipid droplet formation"/>
    <property type="evidence" value="ECO:0007669"/>
    <property type="project" value="UniProtKB-ARBA"/>
</dbReference>
<comment type="caution">
    <text evidence="9">The sequence shown here is derived from an EMBL/GenBank/DDBJ whole genome shotgun (WGS) entry which is preliminary data.</text>
</comment>
<evidence type="ECO:0000313" key="9">
    <source>
        <dbReference type="EMBL" id="PNH36290.1"/>
    </source>
</evidence>
<evidence type="ECO:0000256" key="1">
    <source>
        <dbReference type="ARBA" id="ARBA00004477"/>
    </source>
</evidence>
<proteinExistence type="predicted"/>
<dbReference type="InterPro" id="IPR009617">
    <property type="entry name" value="Seipin"/>
</dbReference>
<keyword evidence="4 8" id="KW-1133">Transmembrane helix</keyword>
<evidence type="ECO:0000256" key="7">
    <source>
        <dbReference type="SAM" id="MobiDB-lite"/>
    </source>
</evidence>
<sequence>MAHKILLASQQSAMPTAAYVEIQAGQDLQTYETSIVITAQLHGLRWVMHHYRLLSFIVATVLFWAAEITFMILAWLIWGRSTTSTLPQSSVPGGTAPRIIIKTEDRELDEFSDVPRTFPTLSKQSPLKYEPQLNEETPGLRLQDQAIAGVDADDEGDGDKQDMWRGDSGIGTSYSEAGTGSGVKDIRRRSSNRRKHEP</sequence>
<evidence type="ECO:0000256" key="5">
    <source>
        <dbReference type="ARBA" id="ARBA00023098"/>
    </source>
</evidence>
<evidence type="ECO:0008006" key="11">
    <source>
        <dbReference type="Google" id="ProtNLM"/>
    </source>
</evidence>
<evidence type="ECO:0000313" key="10">
    <source>
        <dbReference type="Proteomes" id="UP000236305"/>
    </source>
</evidence>
<dbReference type="Proteomes" id="UP000236305">
    <property type="component" value="Unassembled WGS sequence"/>
</dbReference>
<dbReference type="AlphaFoldDB" id="A0AA44WSW6"/>
<protein>
    <recommendedName>
        <fullName evidence="11">Seipin</fullName>
    </recommendedName>
</protein>
<evidence type="ECO:0000256" key="2">
    <source>
        <dbReference type="ARBA" id="ARBA00022692"/>
    </source>
</evidence>
<gene>
    <name evidence="9" type="ORF">BJF96_g89</name>
</gene>
<name>A0AA44WSW6_VERDA</name>
<keyword evidence="2 8" id="KW-0812">Transmembrane</keyword>
<evidence type="ECO:0000256" key="8">
    <source>
        <dbReference type="SAM" id="Phobius"/>
    </source>
</evidence>
<feature type="transmembrane region" description="Helical" evidence="8">
    <location>
        <begin position="53"/>
        <end position="78"/>
    </location>
</feature>
<dbReference type="GO" id="GO:0005789">
    <property type="term" value="C:endoplasmic reticulum membrane"/>
    <property type="evidence" value="ECO:0007669"/>
    <property type="project" value="UniProtKB-SubCell"/>
</dbReference>
<evidence type="ECO:0000256" key="4">
    <source>
        <dbReference type="ARBA" id="ARBA00022989"/>
    </source>
</evidence>
<comment type="subcellular location">
    <subcellularLocation>
        <location evidence="1">Endoplasmic reticulum membrane</location>
        <topology evidence="1">Multi-pass membrane protein</topology>
    </subcellularLocation>
</comment>
<feature type="region of interest" description="Disordered" evidence="7">
    <location>
        <begin position="122"/>
        <end position="198"/>
    </location>
</feature>
<accession>A0AA44WSW6</accession>
<keyword evidence="5" id="KW-0443">Lipid metabolism</keyword>
<dbReference type="EMBL" id="MPSH01000001">
    <property type="protein sequence ID" value="PNH36290.1"/>
    <property type="molecule type" value="Genomic_DNA"/>
</dbReference>
<organism evidence="9 10">
    <name type="scientific">Verticillium dahliae</name>
    <name type="common">Verticillium wilt</name>
    <dbReference type="NCBI Taxonomy" id="27337"/>
    <lineage>
        <taxon>Eukaryota</taxon>
        <taxon>Fungi</taxon>
        <taxon>Dikarya</taxon>
        <taxon>Ascomycota</taxon>
        <taxon>Pezizomycotina</taxon>
        <taxon>Sordariomycetes</taxon>
        <taxon>Hypocreomycetidae</taxon>
        <taxon>Glomerellales</taxon>
        <taxon>Plectosphaerellaceae</taxon>
        <taxon>Verticillium</taxon>
    </lineage>
</organism>
<evidence type="ECO:0000256" key="3">
    <source>
        <dbReference type="ARBA" id="ARBA00022824"/>
    </source>
</evidence>